<dbReference type="FunFam" id="3.40.50.300:FF:000134">
    <property type="entry name" value="Iron-enterobactin ABC transporter ATP-binding protein"/>
    <property type="match status" value="1"/>
</dbReference>
<dbReference type="EMBL" id="MHKB01000009">
    <property type="protein sequence ID" value="OGY79368.1"/>
    <property type="molecule type" value="Genomic_DNA"/>
</dbReference>
<comment type="similarity">
    <text evidence="1">Belongs to the ABC transporter superfamily.</text>
</comment>
<proteinExistence type="inferred from homology"/>
<dbReference type="CDD" id="cd03235">
    <property type="entry name" value="ABC_Metallic_Cations"/>
    <property type="match status" value="1"/>
</dbReference>
<evidence type="ECO:0000256" key="4">
    <source>
        <dbReference type="ARBA" id="ARBA00022840"/>
    </source>
</evidence>
<accession>A0A1G2AR35</accession>
<name>A0A1G2AR35_9BACT</name>
<evidence type="ECO:0000313" key="7">
    <source>
        <dbReference type="Proteomes" id="UP000177165"/>
    </source>
</evidence>
<dbReference type="PROSITE" id="PS00211">
    <property type="entry name" value="ABC_TRANSPORTER_1"/>
    <property type="match status" value="1"/>
</dbReference>
<keyword evidence="4" id="KW-0067">ATP-binding</keyword>
<dbReference type="Pfam" id="PF00005">
    <property type="entry name" value="ABC_tran"/>
    <property type="match status" value="1"/>
</dbReference>
<comment type="caution">
    <text evidence="6">The sequence shown here is derived from an EMBL/GenBank/DDBJ whole genome shotgun (WGS) entry which is preliminary data.</text>
</comment>
<gene>
    <name evidence="6" type="ORF">A3B74_00810</name>
</gene>
<dbReference type="GO" id="GO:0005524">
    <property type="term" value="F:ATP binding"/>
    <property type="evidence" value="ECO:0007669"/>
    <property type="project" value="UniProtKB-KW"/>
</dbReference>
<keyword evidence="3" id="KW-0547">Nucleotide-binding</keyword>
<dbReference type="PANTHER" id="PTHR42734:SF17">
    <property type="entry name" value="METAL TRANSPORT SYSTEM ATP-BINDING PROTEIN TM_0124-RELATED"/>
    <property type="match status" value="1"/>
</dbReference>
<protein>
    <recommendedName>
        <fullName evidence="5">ABC transporter domain-containing protein</fullName>
    </recommendedName>
</protein>
<feature type="domain" description="ABC transporter" evidence="5">
    <location>
        <begin position="7"/>
        <end position="243"/>
    </location>
</feature>
<evidence type="ECO:0000256" key="3">
    <source>
        <dbReference type="ARBA" id="ARBA00022741"/>
    </source>
</evidence>
<reference evidence="6 7" key="1">
    <citation type="journal article" date="2016" name="Nat. Commun.">
        <title>Thousands of microbial genomes shed light on interconnected biogeochemical processes in an aquifer system.</title>
        <authorList>
            <person name="Anantharaman K."/>
            <person name="Brown C.T."/>
            <person name="Hug L.A."/>
            <person name="Sharon I."/>
            <person name="Castelle C.J."/>
            <person name="Probst A.J."/>
            <person name="Thomas B.C."/>
            <person name="Singh A."/>
            <person name="Wilkins M.J."/>
            <person name="Karaoz U."/>
            <person name="Brodie E.L."/>
            <person name="Williams K.H."/>
            <person name="Hubbard S.S."/>
            <person name="Banfield J.F."/>
        </authorList>
    </citation>
    <scope>NUCLEOTIDE SEQUENCE [LARGE SCALE GENOMIC DNA]</scope>
</reference>
<dbReference type="InterPro" id="IPR050153">
    <property type="entry name" value="Metal_Ion_Import_ABC"/>
</dbReference>
<dbReference type="Gene3D" id="3.40.50.300">
    <property type="entry name" value="P-loop containing nucleotide triphosphate hydrolases"/>
    <property type="match status" value="1"/>
</dbReference>
<evidence type="ECO:0000256" key="1">
    <source>
        <dbReference type="ARBA" id="ARBA00005417"/>
    </source>
</evidence>
<dbReference type="AlphaFoldDB" id="A0A1G2AR35"/>
<dbReference type="PANTHER" id="PTHR42734">
    <property type="entry name" value="METAL TRANSPORT SYSTEM ATP-BINDING PROTEIN TM_0124-RELATED"/>
    <property type="match status" value="1"/>
</dbReference>
<dbReference type="InterPro" id="IPR003439">
    <property type="entry name" value="ABC_transporter-like_ATP-bd"/>
</dbReference>
<sequence>MHTIHCIEFNDVSFQYLQTTILEHLSFQIPRGAYVGIIGPNGGGKTTLLKLILGLLKPNAGTISIFGHDIKTAKKHFEMGYVPQKMADIEKKFPATVWEIVASGRTARRGVFHWQTRQDKKIIEQSMALTNVTHLQKRLIGTLSGGERQRVFIARALAREPKILILDEPTIGVDIKAQKTFYTLLNTLNKKFGITILLVSHDIDVVAEQVETILCLNKTLMCQLPSRSFNKKEYVEQFYEKTAKPVTHEHEALEKYS</sequence>
<evidence type="ECO:0000259" key="5">
    <source>
        <dbReference type="PROSITE" id="PS50893"/>
    </source>
</evidence>
<dbReference type="InterPro" id="IPR003593">
    <property type="entry name" value="AAA+_ATPase"/>
</dbReference>
<dbReference type="InterPro" id="IPR027417">
    <property type="entry name" value="P-loop_NTPase"/>
</dbReference>
<dbReference type="InterPro" id="IPR017871">
    <property type="entry name" value="ABC_transporter-like_CS"/>
</dbReference>
<evidence type="ECO:0000256" key="2">
    <source>
        <dbReference type="ARBA" id="ARBA00022448"/>
    </source>
</evidence>
<dbReference type="STRING" id="1798540.A3B74_00810"/>
<dbReference type="SUPFAM" id="SSF52540">
    <property type="entry name" value="P-loop containing nucleoside triphosphate hydrolases"/>
    <property type="match status" value="1"/>
</dbReference>
<keyword evidence="2" id="KW-0813">Transport</keyword>
<dbReference type="GO" id="GO:0016887">
    <property type="term" value="F:ATP hydrolysis activity"/>
    <property type="evidence" value="ECO:0007669"/>
    <property type="project" value="InterPro"/>
</dbReference>
<dbReference type="PROSITE" id="PS50893">
    <property type="entry name" value="ABC_TRANSPORTER_2"/>
    <property type="match status" value="1"/>
</dbReference>
<organism evidence="6 7">
    <name type="scientific">Candidatus Kerfeldbacteria bacterium RIFCSPHIGHO2_02_FULL_42_14</name>
    <dbReference type="NCBI Taxonomy" id="1798540"/>
    <lineage>
        <taxon>Bacteria</taxon>
        <taxon>Candidatus Kerfeldiibacteriota</taxon>
    </lineage>
</organism>
<dbReference type="SMART" id="SM00382">
    <property type="entry name" value="AAA"/>
    <property type="match status" value="1"/>
</dbReference>
<evidence type="ECO:0000313" key="6">
    <source>
        <dbReference type="EMBL" id="OGY79368.1"/>
    </source>
</evidence>
<dbReference type="Proteomes" id="UP000177165">
    <property type="component" value="Unassembled WGS sequence"/>
</dbReference>